<comment type="caution">
    <text evidence="1">The sequence shown here is derived from an EMBL/GenBank/DDBJ whole genome shotgun (WGS) entry which is preliminary data.</text>
</comment>
<sequence length="111" mass="12350">KLPIPSPPGYCSLALQGHFLLRRIISHSNTRPYHSNPSHPHAIFLHYHHMADSELILSEGRLRIIVPLSHQQVSPWPFKGLASGTKKAEREGVFGLERAAPGLQVSAWFSA</sequence>
<dbReference type="Proteomes" id="UP001057452">
    <property type="component" value="Chromosome 19"/>
</dbReference>
<feature type="non-terminal residue" evidence="1">
    <location>
        <position position="1"/>
    </location>
</feature>
<protein>
    <submittedName>
        <fullName evidence="1">Uncharacterized protein</fullName>
    </submittedName>
</protein>
<dbReference type="EMBL" id="CM043803">
    <property type="protein sequence ID" value="KAI4807540.1"/>
    <property type="molecule type" value="Genomic_DNA"/>
</dbReference>
<feature type="non-terminal residue" evidence="1">
    <location>
        <position position="111"/>
    </location>
</feature>
<organism evidence="1 2">
    <name type="scientific">Chaenocephalus aceratus</name>
    <name type="common">Blackfin icefish</name>
    <name type="synonym">Chaenichthys aceratus</name>
    <dbReference type="NCBI Taxonomy" id="36190"/>
    <lineage>
        <taxon>Eukaryota</taxon>
        <taxon>Metazoa</taxon>
        <taxon>Chordata</taxon>
        <taxon>Craniata</taxon>
        <taxon>Vertebrata</taxon>
        <taxon>Euteleostomi</taxon>
        <taxon>Actinopterygii</taxon>
        <taxon>Neopterygii</taxon>
        <taxon>Teleostei</taxon>
        <taxon>Neoteleostei</taxon>
        <taxon>Acanthomorphata</taxon>
        <taxon>Eupercaria</taxon>
        <taxon>Perciformes</taxon>
        <taxon>Notothenioidei</taxon>
        <taxon>Channichthyidae</taxon>
        <taxon>Chaenocephalus</taxon>
    </lineage>
</organism>
<accession>A0ACB9W4K0</accession>
<gene>
    <name evidence="1" type="ORF">KUCAC02_027343</name>
</gene>
<proteinExistence type="predicted"/>
<reference evidence="1" key="1">
    <citation type="submission" date="2022-05" db="EMBL/GenBank/DDBJ databases">
        <title>Chromosome-level genome of Chaenocephalus aceratus.</title>
        <authorList>
            <person name="Park H."/>
        </authorList>
    </citation>
    <scope>NUCLEOTIDE SEQUENCE</scope>
    <source>
        <strain evidence="1">KU_202001</strain>
    </source>
</reference>
<keyword evidence="2" id="KW-1185">Reference proteome</keyword>
<name>A0ACB9W4K0_CHAAC</name>
<evidence type="ECO:0000313" key="1">
    <source>
        <dbReference type="EMBL" id="KAI4807540.1"/>
    </source>
</evidence>
<evidence type="ECO:0000313" key="2">
    <source>
        <dbReference type="Proteomes" id="UP001057452"/>
    </source>
</evidence>